<protein>
    <recommendedName>
        <fullName evidence="3">Major facilitator superfamily (MFS) profile domain-containing protein</fullName>
    </recommendedName>
</protein>
<feature type="non-terminal residue" evidence="2">
    <location>
        <position position="63"/>
    </location>
</feature>
<dbReference type="AlphaFoldDB" id="A0A382H0Z3"/>
<sequence>MRDFRSVFNIIGMLLCIEALAMLIPMVIDILYDNSDWQIFFFTSLTTFFIGLVLYFSFRHKKN</sequence>
<feature type="transmembrane region" description="Helical" evidence="1">
    <location>
        <begin position="7"/>
        <end position="31"/>
    </location>
</feature>
<reference evidence="2" key="1">
    <citation type="submission" date="2018-05" db="EMBL/GenBank/DDBJ databases">
        <authorList>
            <person name="Lanie J.A."/>
            <person name="Ng W.-L."/>
            <person name="Kazmierczak K.M."/>
            <person name="Andrzejewski T.M."/>
            <person name="Davidsen T.M."/>
            <person name="Wayne K.J."/>
            <person name="Tettelin H."/>
            <person name="Glass J.I."/>
            <person name="Rusch D."/>
            <person name="Podicherti R."/>
            <person name="Tsui H.-C.T."/>
            <person name="Winkler M.E."/>
        </authorList>
    </citation>
    <scope>NUCLEOTIDE SEQUENCE</scope>
</reference>
<organism evidence="2">
    <name type="scientific">marine metagenome</name>
    <dbReference type="NCBI Taxonomy" id="408172"/>
    <lineage>
        <taxon>unclassified sequences</taxon>
        <taxon>metagenomes</taxon>
        <taxon>ecological metagenomes</taxon>
    </lineage>
</organism>
<keyword evidence="1" id="KW-0812">Transmembrane</keyword>
<evidence type="ECO:0000313" key="2">
    <source>
        <dbReference type="EMBL" id="SVB80433.1"/>
    </source>
</evidence>
<keyword evidence="1" id="KW-0472">Membrane</keyword>
<feature type="transmembrane region" description="Helical" evidence="1">
    <location>
        <begin position="37"/>
        <end position="58"/>
    </location>
</feature>
<keyword evidence="1" id="KW-1133">Transmembrane helix</keyword>
<evidence type="ECO:0000256" key="1">
    <source>
        <dbReference type="SAM" id="Phobius"/>
    </source>
</evidence>
<proteinExistence type="predicted"/>
<gene>
    <name evidence="2" type="ORF">METZ01_LOCUS233287</name>
</gene>
<dbReference type="EMBL" id="UINC01058317">
    <property type="protein sequence ID" value="SVB80433.1"/>
    <property type="molecule type" value="Genomic_DNA"/>
</dbReference>
<name>A0A382H0Z3_9ZZZZ</name>
<evidence type="ECO:0008006" key="3">
    <source>
        <dbReference type="Google" id="ProtNLM"/>
    </source>
</evidence>
<accession>A0A382H0Z3</accession>